<accession>A0A844AMR3</accession>
<keyword evidence="1" id="KW-0732">Signal</keyword>
<keyword evidence="4" id="KW-1185">Reference proteome</keyword>
<dbReference type="EMBL" id="WIXK01000001">
    <property type="protein sequence ID" value="MQY41253.1"/>
    <property type="molecule type" value="Genomic_DNA"/>
</dbReference>
<comment type="subcellular location">
    <subcellularLocation>
        <location evidence="1">Cell outer membrane</location>
    </subcellularLocation>
</comment>
<sequence precursor="true">MRQALLMSVLLPWMATAVPAQQLAPTSPAQAILVADQVFITPERQLVASGQVEVFQGGRRITAKQITFDNENGQLHIEGPIRIDEDGDITILANAAELDNDLKNGILTSARLVFRQQVQLAALQMTRVQGRYTQLYKTAVTSCHVCDDGRAPLWQIRAERITHDQQEKQLYLESAQLRVGDVPILYFPALRLPDPTLDRASGFLVPSIRTTSNLATGIKAPYFFKLGDHKDLTLTPYLSSKTATLEFRYRQAFRRGDLKIEGAYTRDDLQRDEDRGYLFADGQFQLNQGYKLRFGLNAVSDDAYVSDYGLPDVDRLRSSVTISKIERNQYVEGNLIHYKSLRDSEEQDLIPSIIADVRFERRIHPNWAKNGELRVGLETRSHRRTSDLNATATDTNGRDVSRISLDVNWLQNWHLSNGIVAEWRVGAAFDQFAIEDDNIFAGHSARVVPQTALKFSLPQTRVTQNGATQYLEPVVQLSWSNISGDTLPNEESNFVEFDQGNLLSLSRFPAADTREDGLSFIYGVNWAHFAPNGWEAFATLGQVIRRDAEDDFTKTSGLGGTSSDLLLAGQLKLNQGIALTARGLLNGSLNFSKAEFRGDVTYKQAKVSGSYLWLGTDPEENRDDPTSEFWFDGSYEINPNWETRANLRYDVSDGRATRAGMGLAYKNECVTVDLSVNRRYTSTTSVEPSTNFGFTISLNGFSVKSGNNKHRRSCRNT</sequence>
<organism evidence="3 4">
    <name type="scientific">Tritonibacter aquimaris</name>
    <dbReference type="NCBI Taxonomy" id="2663379"/>
    <lineage>
        <taxon>Bacteria</taxon>
        <taxon>Pseudomonadati</taxon>
        <taxon>Pseudomonadota</taxon>
        <taxon>Alphaproteobacteria</taxon>
        <taxon>Rhodobacterales</taxon>
        <taxon>Paracoccaceae</taxon>
        <taxon>Tritonibacter</taxon>
    </lineage>
</organism>
<evidence type="ECO:0000259" key="2">
    <source>
        <dbReference type="Pfam" id="PF04453"/>
    </source>
</evidence>
<dbReference type="PANTHER" id="PTHR30189">
    <property type="entry name" value="LPS-ASSEMBLY PROTEIN"/>
    <property type="match status" value="1"/>
</dbReference>
<evidence type="ECO:0000313" key="4">
    <source>
        <dbReference type="Proteomes" id="UP000436694"/>
    </source>
</evidence>
<comment type="caution">
    <text evidence="1">Lacks conserved residue(s) required for the propagation of feature annotation.</text>
</comment>
<dbReference type="InterPro" id="IPR020889">
    <property type="entry name" value="LipoPS_assembly_LptD"/>
</dbReference>
<dbReference type="GO" id="GO:1990351">
    <property type="term" value="C:transporter complex"/>
    <property type="evidence" value="ECO:0007669"/>
    <property type="project" value="TreeGrafter"/>
</dbReference>
<gene>
    <name evidence="1 3" type="primary">lptD</name>
    <name evidence="3" type="ORF">GG681_01240</name>
</gene>
<comment type="subunit">
    <text evidence="1">Component of the lipopolysaccharide transport and assembly complex.</text>
</comment>
<reference evidence="3 4" key="1">
    <citation type="submission" date="2019-10" db="EMBL/GenBank/DDBJ databases">
        <title>Epibacterium sp. nov., isolated from seawater.</title>
        <authorList>
            <person name="Zhang X."/>
            <person name="Li N."/>
        </authorList>
    </citation>
    <scope>NUCLEOTIDE SEQUENCE [LARGE SCALE GENOMIC DNA]</scope>
    <source>
        <strain evidence="3 4">SM1969</strain>
    </source>
</reference>
<keyword evidence="1" id="KW-0998">Cell outer membrane</keyword>
<dbReference type="RefSeq" id="WP_153544273.1">
    <property type="nucleotide sequence ID" value="NZ_WIXK01000001.1"/>
</dbReference>
<feature type="domain" description="LptD C-terminal" evidence="2">
    <location>
        <begin position="274"/>
        <end position="641"/>
    </location>
</feature>
<evidence type="ECO:0000256" key="1">
    <source>
        <dbReference type="HAMAP-Rule" id="MF_01411"/>
    </source>
</evidence>
<dbReference type="HAMAP" id="MF_01411">
    <property type="entry name" value="LPS_assembly_LptD"/>
    <property type="match status" value="1"/>
</dbReference>
<feature type="signal peptide" evidence="1">
    <location>
        <begin position="1"/>
        <end position="20"/>
    </location>
</feature>
<dbReference type="Proteomes" id="UP000436694">
    <property type="component" value="Unassembled WGS sequence"/>
</dbReference>
<dbReference type="InterPro" id="IPR050218">
    <property type="entry name" value="LptD"/>
</dbReference>
<dbReference type="InterPro" id="IPR007543">
    <property type="entry name" value="LptD_C"/>
</dbReference>
<dbReference type="GO" id="GO:0015920">
    <property type="term" value="P:lipopolysaccharide transport"/>
    <property type="evidence" value="ECO:0007669"/>
    <property type="project" value="InterPro"/>
</dbReference>
<keyword evidence="1" id="KW-0472">Membrane</keyword>
<comment type="caution">
    <text evidence="3">The sequence shown here is derived from an EMBL/GenBank/DDBJ whole genome shotgun (WGS) entry which is preliminary data.</text>
</comment>
<dbReference type="GO" id="GO:0043165">
    <property type="term" value="P:Gram-negative-bacterium-type cell outer membrane assembly"/>
    <property type="evidence" value="ECO:0007669"/>
    <property type="project" value="UniProtKB-UniRule"/>
</dbReference>
<dbReference type="GO" id="GO:0009279">
    <property type="term" value="C:cell outer membrane"/>
    <property type="evidence" value="ECO:0007669"/>
    <property type="project" value="UniProtKB-SubCell"/>
</dbReference>
<name>A0A844AMR3_9RHOB</name>
<dbReference type="Pfam" id="PF04453">
    <property type="entry name" value="LptD"/>
    <property type="match status" value="1"/>
</dbReference>
<feature type="chain" id="PRO_5033171779" description="LPS-assembly protein LptD" evidence="1">
    <location>
        <begin position="21"/>
        <end position="717"/>
    </location>
</feature>
<comment type="similarity">
    <text evidence="1">Belongs to the LptD family.</text>
</comment>
<comment type="function">
    <text evidence="1">Involved in the assembly of lipopolysaccharide (LPS) at the surface of the outer membrane.</text>
</comment>
<proteinExistence type="inferred from homology"/>
<dbReference type="AlphaFoldDB" id="A0A844AMR3"/>
<dbReference type="PANTHER" id="PTHR30189:SF1">
    <property type="entry name" value="LPS-ASSEMBLY PROTEIN LPTD"/>
    <property type="match status" value="1"/>
</dbReference>
<protein>
    <recommendedName>
        <fullName evidence="1">LPS-assembly protein LptD</fullName>
    </recommendedName>
</protein>
<evidence type="ECO:0000313" key="3">
    <source>
        <dbReference type="EMBL" id="MQY41253.1"/>
    </source>
</evidence>